<protein>
    <recommendedName>
        <fullName evidence="5">RING-type domain-containing protein</fullName>
    </recommendedName>
</protein>
<evidence type="ECO:0000259" key="5">
    <source>
        <dbReference type="PROSITE" id="PS50089"/>
    </source>
</evidence>
<dbReference type="InterPro" id="IPR027370">
    <property type="entry name" value="Znf-RING_euk"/>
</dbReference>
<dbReference type="InterPro" id="IPR013083">
    <property type="entry name" value="Znf_RING/FYVE/PHD"/>
</dbReference>
<keyword evidence="2 4" id="KW-0863">Zinc-finger</keyword>
<accession>A0A8J8T024</accession>
<name>A0A8J8T024_HALGN</name>
<comment type="caution">
    <text evidence="6">The sequence shown here is derived from an EMBL/GenBank/DDBJ whole genome shotgun (WGS) entry which is preliminary data.</text>
</comment>
<evidence type="ECO:0000256" key="2">
    <source>
        <dbReference type="ARBA" id="ARBA00022771"/>
    </source>
</evidence>
<organism evidence="6 7">
    <name type="scientific">Halteria grandinella</name>
    <dbReference type="NCBI Taxonomy" id="5974"/>
    <lineage>
        <taxon>Eukaryota</taxon>
        <taxon>Sar</taxon>
        <taxon>Alveolata</taxon>
        <taxon>Ciliophora</taxon>
        <taxon>Intramacronucleata</taxon>
        <taxon>Spirotrichea</taxon>
        <taxon>Stichotrichia</taxon>
        <taxon>Sporadotrichida</taxon>
        <taxon>Halteriidae</taxon>
        <taxon>Halteria</taxon>
    </lineage>
</organism>
<dbReference type="PANTHER" id="PTHR22791:SF6">
    <property type="entry name" value="RING-TYPE DOMAIN-CONTAINING PROTEIN"/>
    <property type="match status" value="1"/>
</dbReference>
<keyword evidence="3" id="KW-0862">Zinc</keyword>
<dbReference type="Gene3D" id="3.30.40.10">
    <property type="entry name" value="Zinc/RING finger domain, C3HC4 (zinc finger)"/>
    <property type="match status" value="1"/>
</dbReference>
<dbReference type="PROSITE" id="PS50089">
    <property type="entry name" value="ZF_RING_2"/>
    <property type="match status" value="1"/>
</dbReference>
<feature type="domain" description="RING-type" evidence="5">
    <location>
        <begin position="7"/>
        <end position="71"/>
    </location>
</feature>
<evidence type="ECO:0000313" key="6">
    <source>
        <dbReference type="EMBL" id="TNV76940.1"/>
    </source>
</evidence>
<dbReference type="EMBL" id="RRYP01012695">
    <property type="protein sequence ID" value="TNV76940.1"/>
    <property type="molecule type" value="Genomic_DNA"/>
</dbReference>
<dbReference type="InterPro" id="IPR017907">
    <property type="entry name" value="Znf_RING_CS"/>
</dbReference>
<dbReference type="OrthoDB" id="6106880at2759"/>
<dbReference type="SMART" id="SM00184">
    <property type="entry name" value="RING"/>
    <property type="match status" value="1"/>
</dbReference>
<sequence length="335" mass="38820">MQDAFSCCICAEAFDTNEHLPYILNCGHTFCKTCVKTPLDNLRQAYAYHLSQNTRASYDELVNKRQCPFSRCEGAFNQDSKLANLLVNQDLLRQMAILAQTTETATTAGTTQANEYSIIIGLAPHNLDIEKFQQHFLAQLEIKPKEIEVKDIEGSLIGEKTITLKYEVIHKNYLVVKADVKTLEQKIYRQDQYESNIFVVVNPHTDKQVLPDLKYDCREYNLIMMNYGVPMRRNPETDMVVLNGGPPAGMRDLEEIHKGLKWHIQQEAEELCVRFYYLPEQKCNRIVIYLGSGRNKIGNVVQYLLNRKMMIGDRNCRFQHDEKYKGRTNFLKVIY</sequence>
<dbReference type="GO" id="GO:0016567">
    <property type="term" value="P:protein ubiquitination"/>
    <property type="evidence" value="ECO:0007669"/>
    <property type="project" value="TreeGrafter"/>
</dbReference>
<reference evidence="6" key="1">
    <citation type="submission" date="2019-06" db="EMBL/GenBank/DDBJ databases">
        <authorList>
            <person name="Zheng W."/>
        </authorList>
    </citation>
    <scope>NUCLEOTIDE SEQUENCE</scope>
    <source>
        <strain evidence="6">QDHG01</strain>
    </source>
</reference>
<keyword evidence="7" id="KW-1185">Reference proteome</keyword>
<dbReference type="GO" id="GO:0061630">
    <property type="term" value="F:ubiquitin protein ligase activity"/>
    <property type="evidence" value="ECO:0007669"/>
    <property type="project" value="TreeGrafter"/>
</dbReference>
<dbReference type="PANTHER" id="PTHR22791">
    <property type="entry name" value="RING-TYPE DOMAIN-CONTAINING PROTEIN"/>
    <property type="match status" value="1"/>
</dbReference>
<evidence type="ECO:0000313" key="7">
    <source>
        <dbReference type="Proteomes" id="UP000785679"/>
    </source>
</evidence>
<dbReference type="Pfam" id="PF13445">
    <property type="entry name" value="zf-RING_UBOX"/>
    <property type="match status" value="1"/>
</dbReference>
<dbReference type="InterPro" id="IPR051435">
    <property type="entry name" value="RING_finger_E3_ubiq-ligases"/>
</dbReference>
<evidence type="ECO:0000256" key="4">
    <source>
        <dbReference type="PROSITE-ProRule" id="PRU00175"/>
    </source>
</evidence>
<dbReference type="PROSITE" id="PS00518">
    <property type="entry name" value="ZF_RING_1"/>
    <property type="match status" value="1"/>
</dbReference>
<gene>
    <name evidence="6" type="ORF">FGO68_gene13455</name>
</gene>
<proteinExistence type="predicted"/>
<dbReference type="InterPro" id="IPR001841">
    <property type="entry name" value="Znf_RING"/>
</dbReference>
<dbReference type="GO" id="GO:0008270">
    <property type="term" value="F:zinc ion binding"/>
    <property type="evidence" value="ECO:0007669"/>
    <property type="project" value="UniProtKB-KW"/>
</dbReference>
<evidence type="ECO:0000256" key="3">
    <source>
        <dbReference type="ARBA" id="ARBA00022833"/>
    </source>
</evidence>
<keyword evidence="1" id="KW-0479">Metal-binding</keyword>
<dbReference type="Proteomes" id="UP000785679">
    <property type="component" value="Unassembled WGS sequence"/>
</dbReference>
<evidence type="ECO:0000256" key="1">
    <source>
        <dbReference type="ARBA" id="ARBA00022723"/>
    </source>
</evidence>
<dbReference type="SUPFAM" id="SSF57850">
    <property type="entry name" value="RING/U-box"/>
    <property type="match status" value="1"/>
</dbReference>
<dbReference type="AlphaFoldDB" id="A0A8J8T024"/>